<protein>
    <submittedName>
        <fullName evidence="1">Uncharacterized protein</fullName>
    </submittedName>
</protein>
<name>A0ACB9M6F1_9MYRT</name>
<organism evidence="1 2">
    <name type="scientific">Melastoma candidum</name>
    <dbReference type="NCBI Taxonomy" id="119954"/>
    <lineage>
        <taxon>Eukaryota</taxon>
        <taxon>Viridiplantae</taxon>
        <taxon>Streptophyta</taxon>
        <taxon>Embryophyta</taxon>
        <taxon>Tracheophyta</taxon>
        <taxon>Spermatophyta</taxon>
        <taxon>Magnoliopsida</taxon>
        <taxon>eudicotyledons</taxon>
        <taxon>Gunneridae</taxon>
        <taxon>Pentapetalae</taxon>
        <taxon>rosids</taxon>
        <taxon>malvids</taxon>
        <taxon>Myrtales</taxon>
        <taxon>Melastomataceae</taxon>
        <taxon>Melastomatoideae</taxon>
        <taxon>Melastomateae</taxon>
        <taxon>Melastoma</taxon>
    </lineage>
</organism>
<dbReference type="Proteomes" id="UP001057402">
    <property type="component" value="Chromosome 10"/>
</dbReference>
<evidence type="ECO:0000313" key="2">
    <source>
        <dbReference type="Proteomes" id="UP001057402"/>
    </source>
</evidence>
<evidence type="ECO:0000313" key="1">
    <source>
        <dbReference type="EMBL" id="KAI4319613.1"/>
    </source>
</evidence>
<reference evidence="2" key="1">
    <citation type="journal article" date="2023" name="Front. Plant Sci.">
        <title>Chromosomal-level genome assembly of Melastoma candidum provides insights into trichome evolution.</title>
        <authorList>
            <person name="Zhong Y."/>
            <person name="Wu W."/>
            <person name="Sun C."/>
            <person name="Zou P."/>
            <person name="Liu Y."/>
            <person name="Dai S."/>
            <person name="Zhou R."/>
        </authorList>
    </citation>
    <scope>NUCLEOTIDE SEQUENCE [LARGE SCALE GENOMIC DNA]</scope>
</reference>
<comment type="caution">
    <text evidence="1">The sequence shown here is derived from an EMBL/GenBank/DDBJ whole genome shotgun (WGS) entry which is preliminary data.</text>
</comment>
<proteinExistence type="predicted"/>
<gene>
    <name evidence="1" type="ORF">MLD38_033193</name>
</gene>
<accession>A0ACB9M6F1</accession>
<dbReference type="EMBL" id="CM042889">
    <property type="protein sequence ID" value="KAI4319613.1"/>
    <property type="molecule type" value="Genomic_DNA"/>
</dbReference>
<sequence length="449" mass="49049">MMAIKTPHLGCSHPTNPNPNLTTSPNPTGRLVPSRRIFTHRRFIFVARNADPGNKRRRRRNEREDGDDDNIVTATLNSNHHIHNPRSCPRPGNDSDAQSRALSRVLSMPMIMPHEHKPLLQQQGDHPRPTTMPSPSSAPATQESSSSKAVFVASLTALWYTSNIGVILLNKFLLSNYNFRFPIFLTMCHMTACALLSYLSIVLFRWVPLQGIKSRSQLLKIATLSVVFCGSVVGGNVSLRYLPVSFNQAIGATTPFFTAIFAYVMTLKREAWVTYAALVPVVAGVIIASGGEPSFHLFGFIVCISATAARAFKSVLQGVLLSSDGEKLNSMNLLLYMAPIAVVVLLPATLIMEPHVFDLTLSLGKEQKYLWPLLLINSSAAYVANLSNFLVTKYTSALTLQVLGNAKGAVAVVVSILLFRNPVTVMGIGGYAVTVLGVIAYGQAKRKFK</sequence>
<keyword evidence="2" id="KW-1185">Reference proteome</keyword>